<keyword evidence="4" id="KW-0997">Cell inner membrane</keyword>
<dbReference type="SUPFAM" id="SSF161098">
    <property type="entry name" value="MetI-like"/>
    <property type="match status" value="1"/>
</dbReference>
<dbReference type="PANTHER" id="PTHR43357:SF4">
    <property type="entry name" value="INNER MEMBRANE ABC TRANSPORTER PERMEASE PROTEIN YDCV"/>
    <property type="match status" value="1"/>
</dbReference>
<reference evidence="10" key="2">
    <citation type="journal article" date="2022" name="Res Sq">
        <title>Evolution of multicellular longitudinally dividing oral cavity symbionts (Neisseriaceae).</title>
        <authorList>
            <person name="Nyongesa S."/>
            <person name="Weber P."/>
            <person name="Bernet E."/>
            <person name="Pullido F."/>
            <person name="Nieckarz M."/>
            <person name="Delaby M."/>
            <person name="Nieves C."/>
            <person name="Viehboeck T."/>
            <person name="Krause N."/>
            <person name="Rivera-Millot A."/>
            <person name="Nakamura A."/>
            <person name="Vischer N."/>
            <person name="VanNieuwenhze M."/>
            <person name="Brun Y."/>
            <person name="Cava F."/>
            <person name="Bulgheresi S."/>
            <person name="Veyrier F."/>
        </authorList>
    </citation>
    <scope>NUCLEOTIDE SEQUENCE</scope>
    <source>
        <strain evidence="10">SAG 1488-6</strain>
    </source>
</reference>
<evidence type="ECO:0000256" key="8">
    <source>
        <dbReference type="RuleBase" id="RU363032"/>
    </source>
</evidence>
<dbReference type="InterPro" id="IPR000515">
    <property type="entry name" value="MetI-like"/>
</dbReference>
<evidence type="ECO:0000256" key="2">
    <source>
        <dbReference type="ARBA" id="ARBA00022448"/>
    </source>
</evidence>
<evidence type="ECO:0000256" key="6">
    <source>
        <dbReference type="ARBA" id="ARBA00022989"/>
    </source>
</evidence>
<feature type="transmembrane region" description="Helical" evidence="8">
    <location>
        <begin position="97"/>
        <end position="119"/>
    </location>
</feature>
<organism evidence="10 11">
    <name type="scientific">Vitreoscilla stercoraria</name>
    <dbReference type="NCBI Taxonomy" id="61"/>
    <lineage>
        <taxon>Bacteria</taxon>
        <taxon>Pseudomonadati</taxon>
        <taxon>Pseudomonadota</taxon>
        <taxon>Betaproteobacteria</taxon>
        <taxon>Neisseriales</taxon>
        <taxon>Neisseriaceae</taxon>
        <taxon>Vitreoscilla</taxon>
    </lineage>
</organism>
<sequence length="258" mass="27216">MGKIIKILFAIAIVTFLIAPLLAILPLGFTSGGFLTYPVPEWSTRWFEVLFTNEAWKRSIINSLIIGFGTTILATVLGTMAALGLRHQGIMLSGPIRTIFILPMVIPAVVLGVGMQLLFGQLGLANTYIGVIIAHTVVAIPLVFISVSGSLAGIDTRVELAAESLGASPKTVLARVTLPLAGPGIISGGVLAFATSLDEVVLSLFVAGPNQRTIARQMFSTIRENISPAIASAAFLFIVGTIIVGILTVLIQRRVKNA</sequence>
<keyword evidence="5 8" id="KW-0812">Transmembrane</keyword>
<evidence type="ECO:0000313" key="11">
    <source>
        <dbReference type="Proteomes" id="UP000832034"/>
    </source>
</evidence>
<proteinExistence type="inferred from homology"/>
<keyword evidence="6 8" id="KW-1133">Transmembrane helix</keyword>
<dbReference type="RefSeq" id="WP_019958954.1">
    <property type="nucleotide sequence ID" value="NZ_CP091512.1"/>
</dbReference>
<dbReference type="InterPro" id="IPR035906">
    <property type="entry name" value="MetI-like_sf"/>
</dbReference>
<comment type="subcellular location">
    <subcellularLocation>
        <location evidence="1">Cell inner membrane</location>
        <topology evidence="1">Multi-pass membrane protein</topology>
    </subcellularLocation>
    <subcellularLocation>
        <location evidence="8">Cell membrane</location>
        <topology evidence="8">Multi-pass membrane protein</topology>
    </subcellularLocation>
</comment>
<keyword evidence="2 8" id="KW-0813">Transport</keyword>
<evidence type="ECO:0000313" key="10">
    <source>
        <dbReference type="EMBL" id="UOO91433.1"/>
    </source>
</evidence>
<comment type="similarity">
    <text evidence="8">Belongs to the binding-protein-dependent transport system permease family.</text>
</comment>
<protein>
    <submittedName>
        <fullName evidence="10">ABC transporter permease</fullName>
    </submittedName>
</protein>
<dbReference type="Gene3D" id="1.10.3720.10">
    <property type="entry name" value="MetI-like"/>
    <property type="match status" value="1"/>
</dbReference>
<dbReference type="PANTHER" id="PTHR43357">
    <property type="entry name" value="INNER MEMBRANE ABC TRANSPORTER PERMEASE PROTEIN YDCV"/>
    <property type="match status" value="1"/>
</dbReference>
<feature type="transmembrane region" description="Helical" evidence="8">
    <location>
        <begin position="60"/>
        <end position="85"/>
    </location>
</feature>
<feature type="transmembrane region" description="Helical" evidence="8">
    <location>
        <begin position="229"/>
        <end position="251"/>
    </location>
</feature>
<keyword evidence="11" id="KW-1185">Reference proteome</keyword>
<dbReference type="Pfam" id="PF00528">
    <property type="entry name" value="BPD_transp_1"/>
    <property type="match status" value="1"/>
</dbReference>
<evidence type="ECO:0000256" key="3">
    <source>
        <dbReference type="ARBA" id="ARBA00022475"/>
    </source>
</evidence>
<dbReference type="EMBL" id="CP091512">
    <property type="protein sequence ID" value="UOO91433.1"/>
    <property type="molecule type" value="Genomic_DNA"/>
</dbReference>
<keyword evidence="7 8" id="KW-0472">Membrane</keyword>
<dbReference type="Proteomes" id="UP000832034">
    <property type="component" value="Chromosome"/>
</dbReference>
<dbReference type="CDD" id="cd06261">
    <property type="entry name" value="TM_PBP2"/>
    <property type="match status" value="1"/>
</dbReference>
<evidence type="ECO:0000256" key="5">
    <source>
        <dbReference type="ARBA" id="ARBA00022692"/>
    </source>
</evidence>
<feature type="transmembrane region" description="Helical" evidence="8">
    <location>
        <begin position="7"/>
        <end position="29"/>
    </location>
</feature>
<evidence type="ECO:0000259" key="9">
    <source>
        <dbReference type="PROSITE" id="PS50928"/>
    </source>
</evidence>
<reference evidence="10" key="1">
    <citation type="submission" date="2021-12" db="EMBL/GenBank/DDBJ databases">
        <authorList>
            <person name="Veyrier F.J."/>
        </authorList>
    </citation>
    <scope>NUCLEOTIDE SEQUENCE</scope>
    <source>
        <strain evidence="10">SAG 1488-6</strain>
    </source>
</reference>
<keyword evidence="3" id="KW-1003">Cell membrane</keyword>
<name>A0ABY4E6M5_VITST</name>
<feature type="transmembrane region" description="Helical" evidence="8">
    <location>
        <begin position="125"/>
        <end position="151"/>
    </location>
</feature>
<feature type="transmembrane region" description="Helical" evidence="8">
    <location>
        <begin position="172"/>
        <end position="194"/>
    </location>
</feature>
<gene>
    <name evidence="10" type="ORF">LVJ81_07080</name>
</gene>
<evidence type="ECO:0000256" key="1">
    <source>
        <dbReference type="ARBA" id="ARBA00004429"/>
    </source>
</evidence>
<evidence type="ECO:0000256" key="7">
    <source>
        <dbReference type="ARBA" id="ARBA00023136"/>
    </source>
</evidence>
<evidence type="ECO:0000256" key="4">
    <source>
        <dbReference type="ARBA" id="ARBA00022519"/>
    </source>
</evidence>
<accession>A0ABY4E6M5</accession>
<dbReference type="PROSITE" id="PS50928">
    <property type="entry name" value="ABC_TM1"/>
    <property type="match status" value="1"/>
</dbReference>
<feature type="domain" description="ABC transmembrane type-1" evidence="9">
    <location>
        <begin position="60"/>
        <end position="248"/>
    </location>
</feature>